<evidence type="ECO:0000313" key="1">
    <source>
        <dbReference type="EMBL" id="CAE0830269.1"/>
    </source>
</evidence>
<sequence length="123" mass="12971">MDWPPAGVSCGLAESLGSLALFSSRAQKWFRRPLGLVRHLKRLEAVGSLFAGLSKDVAMVRASAIQWWSGIASPACSPAPAGNAHLGHPYTIPQMAVFHGSSMGIALTACCHTSSAVGLEKWL</sequence>
<name>A0A7S4LHZ5_9EUGL</name>
<reference evidence="1" key="1">
    <citation type="submission" date="2021-01" db="EMBL/GenBank/DDBJ databases">
        <authorList>
            <person name="Corre E."/>
            <person name="Pelletier E."/>
            <person name="Niang G."/>
            <person name="Scheremetjew M."/>
            <person name="Finn R."/>
            <person name="Kale V."/>
            <person name="Holt S."/>
            <person name="Cochrane G."/>
            <person name="Meng A."/>
            <person name="Brown T."/>
            <person name="Cohen L."/>
        </authorList>
    </citation>
    <scope>NUCLEOTIDE SEQUENCE</scope>
    <source>
        <strain evidence="1">CCMP1594</strain>
    </source>
</reference>
<gene>
    <name evidence="1" type="ORF">EGYM00163_LOCUS41549</name>
</gene>
<accession>A0A7S4LHZ5</accession>
<protein>
    <submittedName>
        <fullName evidence="1">Uncharacterized protein</fullName>
    </submittedName>
</protein>
<dbReference type="AlphaFoldDB" id="A0A7S4LHZ5"/>
<dbReference type="EMBL" id="HBJA01120726">
    <property type="protein sequence ID" value="CAE0830269.1"/>
    <property type="molecule type" value="Transcribed_RNA"/>
</dbReference>
<organism evidence="1">
    <name type="scientific">Eutreptiella gymnastica</name>
    <dbReference type="NCBI Taxonomy" id="73025"/>
    <lineage>
        <taxon>Eukaryota</taxon>
        <taxon>Discoba</taxon>
        <taxon>Euglenozoa</taxon>
        <taxon>Euglenida</taxon>
        <taxon>Spirocuta</taxon>
        <taxon>Euglenophyceae</taxon>
        <taxon>Eutreptiales</taxon>
        <taxon>Eutreptiaceae</taxon>
        <taxon>Eutreptiella</taxon>
    </lineage>
</organism>
<proteinExistence type="predicted"/>